<name>A0A1H1Y5X2_9BRAD</name>
<sequence length="147" mass="15613">MIRTVWIAAVCLASIGGLFATRVTASMSPAEETVTDQTVGAGFSQDTLTKADKLDVTYVGSLTETTAALPVKRIETFQPALRRTANRSSLRPLHPNAKRIAGILPRPRPKIRLANNDSSAGASADCAQPNGSGSIVTWFNGWLRCGS</sequence>
<feature type="chain" id="PRO_5009266218" evidence="1">
    <location>
        <begin position="21"/>
        <end position="147"/>
    </location>
</feature>
<keyword evidence="3" id="KW-1185">Reference proteome</keyword>
<dbReference type="AlphaFoldDB" id="A0A1H1Y5X2"/>
<reference evidence="3" key="1">
    <citation type="submission" date="2016-10" db="EMBL/GenBank/DDBJ databases">
        <authorList>
            <person name="Varghese N."/>
            <person name="Submissions S."/>
        </authorList>
    </citation>
    <scope>NUCLEOTIDE SEQUENCE [LARGE SCALE GENOMIC DNA]</scope>
    <source>
        <strain evidence="3">GAS369</strain>
    </source>
</reference>
<evidence type="ECO:0000313" key="3">
    <source>
        <dbReference type="Proteomes" id="UP000243904"/>
    </source>
</evidence>
<proteinExistence type="predicted"/>
<feature type="signal peptide" evidence="1">
    <location>
        <begin position="1"/>
        <end position="20"/>
    </location>
</feature>
<dbReference type="Proteomes" id="UP000243904">
    <property type="component" value="Chromosome I"/>
</dbReference>
<gene>
    <name evidence="2" type="ORF">SAMN05444158_4647</name>
</gene>
<evidence type="ECO:0000256" key="1">
    <source>
        <dbReference type="SAM" id="SignalP"/>
    </source>
</evidence>
<organism evidence="2 3">
    <name type="scientific">Bradyrhizobium canariense</name>
    <dbReference type="NCBI Taxonomy" id="255045"/>
    <lineage>
        <taxon>Bacteria</taxon>
        <taxon>Pseudomonadati</taxon>
        <taxon>Pseudomonadota</taxon>
        <taxon>Alphaproteobacteria</taxon>
        <taxon>Hyphomicrobiales</taxon>
        <taxon>Nitrobacteraceae</taxon>
        <taxon>Bradyrhizobium</taxon>
    </lineage>
</organism>
<protein>
    <submittedName>
        <fullName evidence="2">Uncharacterized protein</fullName>
    </submittedName>
</protein>
<dbReference type="EMBL" id="LT629750">
    <property type="protein sequence ID" value="SDT16801.1"/>
    <property type="molecule type" value="Genomic_DNA"/>
</dbReference>
<accession>A0A1H1Y5X2</accession>
<keyword evidence="1" id="KW-0732">Signal</keyword>
<evidence type="ECO:0000313" key="2">
    <source>
        <dbReference type="EMBL" id="SDT16801.1"/>
    </source>
</evidence>